<comment type="subcellular location">
    <subcellularLocation>
        <location evidence="1">Cytoplasm</location>
        <location evidence="1">Cytoskeleton</location>
    </subcellularLocation>
</comment>
<feature type="compositionally biased region" description="Basic and acidic residues" evidence="6">
    <location>
        <begin position="243"/>
        <end position="252"/>
    </location>
</feature>
<dbReference type="GO" id="GO:0005874">
    <property type="term" value="C:microtubule"/>
    <property type="evidence" value="ECO:0007669"/>
    <property type="project" value="UniProtKB-KW"/>
</dbReference>
<dbReference type="EMBL" id="QPKB01000003">
    <property type="protein sequence ID" value="RWR80343.1"/>
    <property type="molecule type" value="Genomic_DNA"/>
</dbReference>
<keyword evidence="5" id="KW-0206">Cytoskeleton</keyword>
<dbReference type="Proteomes" id="UP000283530">
    <property type="component" value="Unassembled WGS sequence"/>
</dbReference>
<comment type="caution">
    <text evidence="8">The sequence shown here is derived from an EMBL/GenBank/DDBJ whole genome shotgun (WGS) entry which is preliminary data.</text>
</comment>
<keyword evidence="4" id="KW-0493">Microtubule</keyword>
<dbReference type="Pfam" id="PF06886">
    <property type="entry name" value="TPX2"/>
    <property type="match status" value="1"/>
</dbReference>
<evidence type="ECO:0000259" key="7">
    <source>
        <dbReference type="Pfam" id="PF06886"/>
    </source>
</evidence>
<dbReference type="PANTHER" id="PTHR46372:SF26">
    <property type="entry name" value="(WILD MALAYSIAN BANANA) HYPOTHETICAL PROTEIN"/>
    <property type="match status" value="1"/>
</dbReference>
<reference evidence="8 9" key="1">
    <citation type="journal article" date="2019" name="Nat. Plants">
        <title>Stout camphor tree genome fills gaps in understanding of flowering plant genome evolution.</title>
        <authorList>
            <person name="Chaw S.M."/>
            <person name="Liu Y.C."/>
            <person name="Wu Y.W."/>
            <person name="Wang H.Y."/>
            <person name="Lin C.I."/>
            <person name="Wu C.S."/>
            <person name="Ke H.M."/>
            <person name="Chang L.Y."/>
            <person name="Hsu C.Y."/>
            <person name="Yang H.T."/>
            <person name="Sudianto E."/>
            <person name="Hsu M.H."/>
            <person name="Wu K.P."/>
            <person name="Wang L.N."/>
            <person name="Leebens-Mack J.H."/>
            <person name="Tsai I.J."/>
        </authorList>
    </citation>
    <scope>NUCLEOTIDE SEQUENCE [LARGE SCALE GENOMIC DNA]</scope>
    <source>
        <strain evidence="9">cv. Chaw 1501</strain>
        <tissue evidence="8">Young leaves</tissue>
    </source>
</reference>
<proteinExistence type="inferred from homology"/>
<evidence type="ECO:0000256" key="2">
    <source>
        <dbReference type="ARBA" id="ARBA00005885"/>
    </source>
</evidence>
<keyword evidence="3" id="KW-0963">Cytoplasm</keyword>
<feature type="compositionally biased region" description="Polar residues" evidence="6">
    <location>
        <begin position="1"/>
        <end position="33"/>
    </location>
</feature>
<sequence>MTFPSKQNLGLSQSLASPSRGILTSSSLRTSNADKQKKKPHVKDSHMNGNKSMPLVPNGRSISTFQSSNSSKNASAGVGSRGASNGAVSSKQNTLASSKTSVWRSKSVPTNAIVNSAASKAHISTASHGLVQHRGNGSGFPLRSNERAEKRKPLPKLEEKIHRKEVGKTNLQEKSKKSKEAEMKQQRKSLAVKATPMPCAKLPTARPKPRTQGQSKSYVAVTDCSHTGGGSSRRSSSNSSLDRSNKTYDRHPQIAGHGDSTSSNKPVPMFLSKLPSQKASVVVKLNLADSCSKTLTKCGGKEQNLMKCVEDSPPRVELELFSILDDDEDDEVIISLPDPP</sequence>
<dbReference type="GO" id="GO:0000226">
    <property type="term" value="P:microtubule cytoskeleton organization"/>
    <property type="evidence" value="ECO:0007669"/>
    <property type="project" value="InterPro"/>
</dbReference>
<feature type="compositionally biased region" description="Low complexity" evidence="6">
    <location>
        <begin position="232"/>
        <end position="242"/>
    </location>
</feature>
<evidence type="ECO:0000256" key="4">
    <source>
        <dbReference type="ARBA" id="ARBA00022701"/>
    </source>
</evidence>
<name>A0A443NP87_9MAGN</name>
<feature type="region of interest" description="Disordered" evidence="6">
    <location>
        <begin position="121"/>
        <end position="270"/>
    </location>
</feature>
<feature type="domain" description="TPX2 C-terminal" evidence="7">
    <location>
        <begin position="140"/>
        <end position="204"/>
    </location>
</feature>
<evidence type="ECO:0000313" key="9">
    <source>
        <dbReference type="Proteomes" id="UP000283530"/>
    </source>
</evidence>
<feature type="compositionally biased region" description="Polar residues" evidence="6">
    <location>
        <begin position="60"/>
        <end position="74"/>
    </location>
</feature>
<evidence type="ECO:0000256" key="3">
    <source>
        <dbReference type="ARBA" id="ARBA00022490"/>
    </source>
</evidence>
<keyword evidence="9" id="KW-1185">Reference proteome</keyword>
<evidence type="ECO:0000256" key="1">
    <source>
        <dbReference type="ARBA" id="ARBA00004245"/>
    </source>
</evidence>
<dbReference type="InterPro" id="IPR027329">
    <property type="entry name" value="TPX2_C"/>
</dbReference>
<evidence type="ECO:0000256" key="5">
    <source>
        <dbReference type="ARBA" id="ARBA00023212"/>
    </source>
</evidence>
<comment type="similarity">
    <text evidence="2">Belongs to the TPX2 family.</text>
</comment>
<protein>
    <submittedName>
        <fullName evidence="8">Protein WVD2-like protein 4</fullName>
    </submittedName>
</protein>
<evidence type="ECO:0000256" key="6">
    <source>
        <dbReference type="SAM" id="MobiDB-lite"/>
    </source>
</evidence>
<dbReference type="OrthoDB" id="10515632at2759"/>
<dbReference type="GO" id="GO:0008017">
    <property type="term" value="F:microtubule binding"/>
    <property type="evidence" value="ECO:0007669"/>
    <property type="project" value="InterPro"/>
</dbReference>
<evidence type="ECO:0000313" key="8">
    <source>
        <dbReference type="EMBL" id="RWR80343.1"/>
    </source>
</evidence>
<dbReference type="PANTHER" id="PTHR46372">
    <property type="entry name" value="PROTEIN WVD2-LIKE 3"/>
    <property type="match status" value="1"/>
</dbReference>
<feature type="region of interest" description="Disordered" evidence="6">
    <location>
        <begin position="1"/>
        <end position="107"/>
    </location>
</feature>
<feature type="compositionally biased region" description="Polar residues" evidence="6">
    <location>
        <begin position="82"/>
        <end position="107"/>
    </location>
</feature>
<accession>A0A443NP87</accession>
<dbReference type="AlphaFoldDB" id="A0A443NP87"/>
<feature type="compositionally biased region" description="Basic and acidic residues" evidence="6">
    <location>
        <begin position="144"/>
        <end position="185"/>
    </location>
</feature>
<dbReference type="InterPro" id="IPR044806">
    <property type="entry name" value="WVD2/WDL1-4"/>
</dbReference>
<organism evidence="8 9">
    <name type="scientific">Cinnamomum micranthum f. kanehirae</name>
    <dbReference type="NCBI Taxonomy" id="337451"/>
    <lineage>
        <taxon>Eukaryota</taxon>
        <taxon>Viridiplantae</taxon>
        <taxon>Streptophyta</taxon>
        <taxon>Embryophyta</taxon>
        <taxon>Tracheophyta</taxon>
        <taxon>Spermatophyta</taxon>
        <taxon>Magnoliopsida</taxon>
        <taxon>Magnoliidae</taxon>
        <taxon>Laurales</taxon>
        <taxon>Lauraceae</taxon>
        <taxon>Cinnamomum</taxon>
    </lineage>
</organism>
<gene>
    <name evidence="8" type="ORF">CKAN_00897700</name>
</gene>